<feature type="transmembrane region" description="Helical" evidence="1">
    <location>
        <begin position="64"/>
        <end position="82"/>
    </location>
</feature>
<protein>
    <submittedName>
        <fullName evidence="2">Uncharacterized protein</fullName>
    </submittedName>
</protein>
<keyword evidence="3" id="KW-1185">Reference proteome</keyword>
<feature type="transmembrane region" description="Helical" evidence="1">
    <location>
        <begin position="26"/>
        <end position="44"/>
    </location>
</feature>
<comment type="caution">
    <text evidence="2">The sequence shown here is derived from an EMBL/GenBank/DDBJ whole genome shotgun (WGS) entry which is preliminary data.</text>
</comment>
<name>A0AAE3YFX9_9MICC</name>
<keyword evidence="1" id="KW-0472">Membrane</keyword>
<dbReference type="EMBL" id="JAVDUI010000001">
    <property type="protein sequence ID" value="MDR6891296.1"/>
    <property type="molecule type" value="Genomic_DNA"/>
</dbReference>
<dbReference type="RefSeq" id="WP_309848922.1">
    <property type="nucleotide sequence ID" value="NZ_BAAAIU010000004.1"/>
</dbReference>
<feature type="transmembrane region" description="Helical" evidence="1">
    <location>
        <begin position="232"/>
        <end position="250"/>
    </location>
</feature>
<evidence type="ECO:0000313" key="2">
    <source>
        <dbReference type="EMBL" id="MDR6891296.1"/>
    </source>
</evidence>
<sequence>MTSTNRLTLNTLAELLRILRRGGSRLPLLLSVIVPVATAVLWALFISDTEGGDSSLAVTSPIQLAGFLATLGASFSLTLNLAKSAESTAVTSLLVIRERHTVFWSILSGQAAAASLPILLAGLITTPIAMVVNGTLDDLHDALTAFTASAVAGVLFSVLTLALGILVRKSVWVIVTHLFLVYISPLALMASIVLPLPEFLTEHVLGAVERLPAALLIVANTTGVTEGSHRPLIAMGGLAVWASVATLAALRSFNRRDF</sequence>
<feature type="transmembrane region" description="Helical" evidence="1">
    <location>
        <begin position="142"/>
        <end position="164"/>
    </location>
</feature>
<evidence type="ECO:0000313" key="3">
    <source>
        <dbReference type="Proteomes" id="UP001247307"/>
    </source>
</evidence>
<dbReference type="Proteomes" id="UP001247307">
    <property type="component" value="Unassembled WGS sequence"/>
</dbReference>
<evidence type="ECO:0000256" key="1">
    <source>
        <dbReference type="SAM" id="Phobius"/>
    </source>
</evidence>
<keyword evidence="1" id="KW-1133">Transmembrane helix</keyword>
<reference evidence="2" key="1">
    <citation type="submission" date="2023-07" db="EMBL/GenBank/DDBJ databases">
        <title>Sequencing the genomes of 1000 actinobacteria strains.</title>
        <authorList>
            <person name="Klenk H.-P."/>
        </authorList>
    </citation>
    <scope>NUCLEOTIDE SEQUENCE</scope>
    <source>
        <strain evidence="2">DSM 13988</strain>
    </source>
</reference>
<proteinExistence type="predicted"/>
<dbReference type="AlphaFoldDB" id="A0AAE3YFX9"/>
<gene>
    <name evidence="2" type="ORF">J2S35_000236</name>
</gene>
<accession>A0AAE3YFX9</accession>
<feature type="transmembrane region" description="Helical" evidence="1">
    <location>
        <begin position="171"/>
        <end position="194"/>
    </location>
</feature>
<keyword evidence="1" id="KW-0812">Transmembrane</keyword>
<feature type="transmembrane region" description="Helical" evidence="1">
    <location>
        <begin position="102"/>
        <end position="130"/>
    </location>
</feature>
<organism evidence="2 3">
    <name type="scientific">Falsarthrobacter nasiphocae</name>
    <dbReference type="NCBI Taxonomy" id="189863"/>
    <lineage>
        <taxon>Bacteria</taxon>
        <taxon>Bacillati</taxon>
        <taxon>Actinomycetota</taxon>
        <taxon>Actinomycetes</taxon>
        <taxon>Micrococcales</taxon>
        <taxon>Micrococcaceae</taxon>
        <taxon>Falsarthrobacter</taxon>
    </lineage>
</organism>